<comment type="caution">
    <text evidence="1">The sequence shown here is derived from an EMBL/GenBank/DDBJ whole genome shotgun (WGS) entry which is preliminary data.</text>
</comment>
<accession>A0ABN0RSM1</accession>
<evidence type="ECO:0000313" key="2">
    <source>
        <dbReference type="Proteomes" id="UP000019275"/>
    </source>
</evidence>
<reference evidence="1 2" key="1">
    <citation type="journal article" date="2014" name="Genome Announc.">
        <title>Draft Genome Sequence of the Carrageenan-Degrading Bacterium Cellulophaga sp. Strain KL-A, Isolated from Decaying Marine Algae.</title>
        <authorList>
            <person name="Shan D."/>
            <person name="Ying J."/>
            <person name="Li X."/>
            <person name="Gao Z."/>
            <person name="Wei G."/>
            <person name="Shao Z."/>
        </authorList>
    </citation>
    <scope>NUCLEOTIDE SEQUENCE [LARGE SCALE GENOMIC DNA]</scope>
    <source>
        <strain evidence="1 2">KL-A</strain>
    </source>
</reference>
<evidence type="ECO:0000313" key="1">
    <source>
        <dbReference type="EMBL" id="EWH14911.1"/>
    </source>
</evidence>
<organism evidence="1 2">
    <name type="scientific">Cellulophaga geojensis KL-A</name>
    <dbReference type="NCBI Taxonomy" id="1328323"/>
    <lineage>
        <taxon>Bacteria</taxon>
        <taxon>Pseudomonadati</taxon>
        <taxon>Bacteroidota</taxon>
        <taxon>Flavobacteriia</taxon>
        <taxon>Flavobacteriales</taxon>
        <taxon>Flavobacteriaceae</taxon>
        <taxon>Cellulophaga</taxon>
    </lineage>
</organism>
<sequence length="35" mass="4049">MEEKLVMSIAEKWSVNPTKLLERTYIKNELGLVGK</sequence>
<dbReference type="Proteomes" id="UP000019275">
    <property type="component" value="Unassembled WGS sequence"/>
</dbReference>
<gene>
    <name evidence="1" type="ORF">KLA_00090</name>
</gene>
<name>A0ABN0RSM1_9FLAO</name>
<proteinExistence type="predicted"/>
<keyword evidence="2" id="KW-1185">Reference proteome</keyword>
<protein>
    <submittedName>
        <fullName evidence="1">Uncharacterized protein</fullName>
    </submittedName>
</protein>
<dbReference type="EMBL" id="ARZX01000001">
    <property type="protein sequence ID" value="EWH14911.1"/>
    <property type="molecule type" value="Genomic_DNA"/>
</dbReference>